<gene>
    <name evidence="1" type="ORF">LMG6000_02253</name>
</gene>
<dbReference type="RefSeq" id="WP_175201647.1">
    <property type="nucleotide sequence ID" value="NZ_CADILH010000003.1"/>
</dbReference>
<dbReference type="Gene3D" id="2.60.120.1110">
    <property type="match status" value="1"/>
</dbReference>
<proteinExistence type="predicted"/>
<dbReference type="InterPro" id="IPR048922">
    <property type="entry name" value="Bbp16"/>
</dbReference>
<name>A0A6S7F821_9BURK</name>
<evidence type="ECO:0000313" key="1">
    <source>
        <dbReference type="EMBL" id="CAB3931636.1"/>
    </source>
</evidence>
<reference evidence="1 2" key="1">
    <citation type="submission" date="2020-04" db="EMBL/GenBank/DDBJ databases">
        <authorList>
            <person name="De Canck E."/>
        </authorList>
    </citation>
    <scope>NUCLEOTIDE SEQUENCE [LARGE SCALE GENOMIC DNA]</scope>
    <source>
        <strain evidence="1 2">LMG 6000</strain>
    </source>
</reference>
<dbReference type="Pfam" id="PF21190">
    <property type="entry name" value="Bbp16"/>
    <property type="match status" value="1"/>
</dbReference>
<organism evidence="1 2">
    <name type="scientific">Achromobacter insolitus</name>
    <dbReference type="NCBI Taxonomy" id="217204"/>
    <lineage>
        <taxon>Bacteria</taxon>
        <taxon>Pseudomonadati</taxon>
        <taxon>Pseudomonadota</taxon>
        <taxon>Betaproteobacteria</taxon>
        <taxon>Burkholderiales</taxon>
        <taxon>Alcaligenaceae</taxon>
        <taxon>Achromobacter</taxon>
    </lineage>
</organism>
<protein>
    <submittedName>
        <fullName evidence="1">Uncharacterized protein</fullName>
    </submittedName>
</protein>
<keyword evidence="2" id="KW-1185">Reference proteome</keyword>
<dbReference type="AlphaFoldDB" id="A0A6S7F821"/>
<accession>A0A6S7F821</accession>
<dbReference type="EMBL" id="CADILH010000003">
    <property type="protein sequence ID" value="CAB3931636.1"/>
    <property type="molecule type" value="Genomic_DNA"/>
</dbReference>
<sequence length="128" mass="13673">MYIDSRLEFSNKQVVAAAGPSTNVVDLGTPARQIGPGRAMWVVVQVDAAPAAAVTATIQTSEAEGFGTSSNIGSVTIPQDTPVGTRYVIGFPYTNQRYLRMNYSAAGTLSAWLTDQEPQSWEAYPAQT</sequence>
<evidence type="ECO:0000313" key="2">
    <source>
        <dbReference type="Proteomes" id="UP000494183"/>
    </source>
</evidence>
<dbReference type="Proteomes" id="UP000494183">
    <property type="component" value="Unassembled WGS sequence"/>
</dbReference>